<feature type="coiled-coil region" evidence="1">
    <location>
        <begin position="151"/>
        <end position="213"/>
    </location>
</feature>
<dbReference type="OrthoDB" id="5952682at2"/>
<keyword evidence="4" id="KW-1185">Reference proteome</keyword>
<gene>
    <name evidence="3" type="ORF">AWB65_02967</name>
</gene>
<dbReference type="EMBL" id="FCNW02000013">
    <property type="protein sequence ID" value="SAL39549.1"/>
    <property type="molecule type" value="Genomic_DNA"/>
</dbReference>
<sequence>MNYKSIFRDAAVVAGLLLSTAGAIAAGPASNALGDTSMRRDVLSGTTDDSQTPATGDIAELQQMIRDGKVRELRTTYNGSYGASLLYYPDEMLYYVAMFQQKKFWRVIKTQNDARAETVYADFAKSTMQLSDTEIRRIKLEAEKSYADRLIATQQNRASRLQADLEVARAQQSQVADRQQQQQEAIRALRNEQAAAQAQLRALQARVQDLQKQQEGDLPTPSR</sequence>
<keyword evidence="2" id="KW-0732">Signal</keyword>
<dbReference type="Proteomes" id="UP000054977">
    <property type="component" value="Unassembled WGS sequence"/>
</dbReference>
<evidence type="ECO:0000313" key="4">
    <source>
        <dbReference type="Proteomes" id="UP000054977"/>
    </source>
</evidence>
<evidence type="ECO:0000256" key="1">
    <source>
        <dbReference type="SAM" id="Coils"/>
    </source>
</evidence>
<evidence type="ECO:0000256" key="2">
    <source>
        <dbReference type="SAM" id="SignalP"/>
    </source>
</evidence>
<comment type="caution">
    <text evidence="3">The sequence shown here is derived from an EMBL/GenBank/DDBJ whole genome shotgun (WGS) entry which is preliminary data.</text>
</comment>
<feature type="chain" id="PRO_5011110036" evidence="2">
    <location>
        <begin position="26"/>
        <end position="223"/>
    </location>
</feature>
<name>A0A158H6E5_9BURK</name>
<organism evidence="3 4">
    <name type="scientific">Caballeronia humi</name>
    <dbReference type="NCBI Taxonomy" id="326474"/>
    <lineage>
        <taxon>Bacteria</taxon>
        <taxon>Pseudomonadati</taxon>
        <taxon>Pseudomonadota</taxon>
        <taxon>Betaproteobacteria</taxon>
        <taxon>Burkholderiales</taxon>
        <taxon>Burkholderiaceae</taxon>
        <taxon>Caballeronia</taxon>
    </lineage>
</organism>
<accession>A0A158H6E5</accession>
<feature type="signal peptide" evidence="2">
    <location>
        <begin position="1"/>
        <end position="25"/>
    </location>
</feature>
<proteinExistence type="predicted"/>
<evidence type="ECO:0000313" key="3">
    <source>
        <dbReference type="EMBL" id="SAL39549.1"/>
    </source>
</evidence>
<protein>
    <submittedName>
        <fullName evidence="3">Signal peptide protein</fullName>
    </submittedName>
</protein>
<dbReference type="Pfam" id="PF11180">
    <property type="entry name" value="DUF2968"/>
    <property type="match status" value="1"/>
</dbReference>
<dbReference type="STRING" id="326474.AWB65_02967"/>
<dbReference type="AlphaFoldDB" id="A0A158H6E5"/>
<reference evidence="3" key="1">
    <citation type="submission" date="2016-01" db="EMBL/GenBank/DDBJ databases">
        <authorList>
            <person name="Peeters C."/>
        </authorList>
    </citation>
    <scope>NUCLEOTIDE SEQUENCE [LARGE SCALE GENOMIC DNA]</scope>
    <source>
        <strain evidence="3">LMG 22934</strain>
    </source>
</reference>
<dbReference type="InterPro" id="IPR021350">
    <property type="entry name" value="DUF2968"/>
</dbReference>
<keyword evidence="1" id="KW-0175">Coiled coil</keyword>
<dbReference type="RefSeq" id="WP_087667862.1">
    <property type="nucleotide sequence ID" value="NZ_FCNW02000013.1"/>
</dbReference>